<evidence type="ECO:0000313" key="2">
    <source>
        <dbReference type="Proteomes" id="UP000294847"/>
    </source>
</evidence>
<dbReference type="Proteomes" id="UP000294847">
    <property type="component" value="Chromosome 5"/>
</dbReference>
<protein>
    <submittedName>
        <fullName evidence="1">Uncharacterized protein</fullName>
    </submittedName>
</protein>
<proteinExistence type="predicted"/>
<dbReference type="PANTHER" id="PTHR13887">
    <property type="entry name" value="GLUTATHIONE S-TRANSFERASE KAPPA"/>
    <property type="match status" value="1"/>
</dbReference>
<dbReference type="CDD" id="cd03024">
    <property type="entry name" value="DsbA_FrnE"/>
    <property type="match status" value="1"/>
</dbReference>
<dbReference type="AlphaFoldDB" id="A0A4P7NJS3"/>
<evidence type="ECO:0000313" key="1">
    <source>
        <dbReference type="EMBL" id="QBZ62314.1"/>
    </source>
</evidence>
<dbReference type="InterPro" id="IPR001853">
    <property type="entry name" value="DSBA-like_thioredoxin_dom"/>
</dbReference>
<dbReference type="GO" id="GO:0016491">
    <property type="term" value="F:oxidoreductase activity"/>
    <property type="evidence" value="ECO:0007669"/>
    <property type="project" value="InterPro"/>
</dbReference>
<dbReference type="PANTHER" id="PTHR13887:SF41">
    <property type="entry name" value="THIOREDOXIN SUPERFAMILY PROTEIN"/>
    <property type="match status" value="1"/>
</dbReference>
<dbReference type="EMBL" id="CP034208">
    <property type="protein sequence ID" value="QBZ62314.1"/>
    <property type="molecule type" value="Genomic_DNA"/>
</dbReference>
<accession>A0A4P7NJS3</accession>
<reference evidence="1 2" key="1">
    <citation type="journal article" date="2019" name="Mol. Biol. Evol.">
        <title>Blast fungal genomes show frequent chromosomal changes, gene gains and losses, and effector gene turnover.</title>
        <authorList>
            <person name="Gomez Luciano L.B."/>
            <person name="Jason Tsai I."/>
            <person name="Chuma I."/>
            <person name="Tosa Y."/>
            <person name="Chen Y.H."/>
            <person name="Li J.Y."/>
            <person name="Li M.Y."/>
            <person name="Jade Lu M.Y."/>
            <person name="Nakayashiki H."/>
            <person name="Li W.H."/>
        </authorList>
    </citation>
    <scope>NUCLEOTIDE SEQUENCE [LARGE SCALE GENOMIC DNA]</scope>
    <source>
        <strain evidence="1">MZ5-1-6</strain>
    </source>
</reference>
<dbReference type="Gene3D" id="3.40.30.10">
    <property type="entry name" value="Glutaredoxin"/>
    <property type="match status" value="1"/>
</dbReference>
<dbReference type="SUPFAM" id="SSF52833">
    <property type="entry name" value="Thioredoxin-like"/>
    <property type="match status" value="1"/>
</dbReference>
<sequence length="231" mass="25208">MVNFTIKVISDTICPFCFVGKRRLEKAIDVYKKTVPGGADDTFTVTWHPFYLDPTLPKTATPSTEHVIRKFGADRVPMLHARLAATGKGEGINFTFSGMLGNTRDSHRLLQLAKTKGSERQNQVVEAVFKSYFEQGGDITSFDMLTKAAEVGGLDPKEAREWLETGKGGAEVDVEVDNAYRKGISGVPHFVINDKYEIGGAQEVPAFLEQFSRAKKSAGGAAPATDSSLRC</sequence>
<name>A0A4P7NJS3_PYROR</name>
<organism evidence="1 2">
    <name type="scientific">Pyricularia oryzae</name>
    <name type="common">Rice blast fungus</name>
    <name type="synonym">Magnaporthe oryzae</name>
    <dbReference type="NCBI Taxonomy" id="318829"/>
    <lineage>
        <taxon>Eukaryota</taxon>
        <taxon>Fungi</taxon>
        <taxon>Dikarya</taxon>
        <taxon>Ascomycota</taxon>
        <taxon>Pezizomycotina</taxon>
        <taxon>Sordariomycetes</taxon>
        <taxon>Sordariomycetidae</taxon>
        <taxon>Magnaporthales</taxon>
        <taxon>Pyriculariaceae</taxon>
        <taxon>Pyricularia</taxon>
    </lineage>
</organism>
<dbReference type="InterPro" id="IPR036249">
    <property type="entry name" value="Thioredoxin-like_sf"/>
</dbReference>
<dbReference type="Pfam" id="PF01323">
    <property type="entry name" value="DSBA"/>
    <property type="match status" value="1"/>
</dbReference>
<gene>
    <name evidence="1" type="ORF">PoMZ_11194</name>
</gene>